<reference evidence="1" key="1">
    <citation type="journal article" date="2023" name="Science">
        <title>Genome structures resolve the early diversification of teleost fishes.</title>
        <authorList>
            <person name="Parey E."/>
            <person name="Louis A."/>
            <person name="Montfort J."/>
            <person name="Bouchez O."/>
            <person name="Roques C."/>
            <person name="Iampietro C."/>
            <person name="Lluch J."/>
            <person name="Castinel A."/>
            <person name="Donnadieu C."/>
            <person name="Desvignes T."/>
            <person name="Floi Bucao C."/>
            <person name="Jouanno E."/>
            <person name="Wen M."/>
            <person name="Mejri S."/>
            <person name="Dirks R."/>
            <person name="Jansen H."/>
            <person name="Henkel C."/>
            <person name="Chen W.J."/>
            <person name="Zahm M."/>
            <person name="Cabau C."/>
            <person name="Klopp C."/>
            <person name="Thompson A.W."/>
            <person name="Robinson-Rechavi M."/>
            <person name="Braasch I."/>
            <person name="Lecointre G."/>
            <person name="Bobe J."/>
            <person name="Postlethwait J.H."/>
            <person name="Berthelot C."/>
            <person name="Roest Crollius H."/>
            <person name="Guiguen Y."/>
        </authorList>
    </citation>
    <scope>NUCLEOTIDE SEQUENCE</scope>
    <source>
        <strain evidence="1">NC1722</strain>
    </source>
</reference>
<accession>A0AAD7WHL7</accession>
<evidence type="ECO:0000313" key="2">
    <source>
        <dbReference type="Proteomes" id="UP001221898"/>
    </source>
</evidence>
<keyword evidence="2" id="KW-1185">Reference proteome</keyword>
<evidence type="ECO:0000313" key="1">
    <source>
        <dbReference type="EMBL" id="KAJ8397376.1"/>
    </source>
</evidence>
<dbReference type="EMBL" id="JAINUG010000098">
    <property type="protein sequence ID" value="KAJ8397376.1"/>
    <property type="molecule type" value="Genomic_DNA"/>
</dbReference>
<dbReference type="Proteomes" id="UP001221898">
    <property type="component" value="Unassembled WGS sequence"/>
</dbReference>
<organism evidence="1 2">
    <name type="scientific">Aldrovandia affinis</name>
    <dbReference type="NCBI Taxonomy" id="143900"/>
    <lineage>
        <taxon>Eukaryota</taxon>
        <taxon>Metazoa</taxon>
        <taxon>Chordata</taxon>
        <taxon>Craniata</taxon>
        <taxon>Vertebrata</taxon>
        <taxon>Euteleostomi</taxon>
        <taxon>Actinopterygii</taxon>
        <taxon>Neopterygii</taxon>
        <taxon>Teleostei</taxon>
        <taxon>Notacanthiformes</taxon>
        <taxon>Halosauridae</taxon>
        <taxon>Aldrovandia</taxon>
    </lineage>
</organism>
<comment type="caution">
    <text evidence="1">The sequence shown here is derived from an EMBL/GenBank/DDBJ whole genome shotgun (WGS) entry which is preliminary data.</text>
</comment>
<sequence length="90" mass="9667">MLVPSGSTPGSINPVTLGVSAQLYELQRLGHTWLCPVGSEPDGIIEAVRLRGPYPMMGAGPGTKVLDPFSPIRPKDFLQHGEFCVYSNTL</sequence>
<dbReference type="AlphaFoldDB" id="A0AAD7WHL7"/>
<gene>
    <name evidence="1" type="ORF">AAFF_G00439250</name>
</gene>
<protein>
    <submittedName>
        <fullName evidence="1">Uncharacterized protein</fullName>
    </submittedName>
</protein>
<proteinExistence type="predicted"/>
<name>A0AAD7WHL7_9TELE</name>